<dbReference type="GO" id="GO:0005525">
    <property type="term" value="F:GTP binding"/>
    <property type="evidence" value="ECO:0007669"/>
    <property type="project" value="UniProtKB-KW"/>
</dbReference>
<protein>
    <recommendedName>
        <fullName evidence="5">AIG1-type G domain-containing protein</fullName>
    </recommendedName>
</protein>
<dbReference type="PROSITE" id="PS51720">
    <property type="entry name" value="G_AIG1"/>
    <property type="match status" value="1"/>
</dbReference>
<feature type="compositionally biased region" description="Basic and acidic residues" evidence="4">
    <location>
        <begin position="15"/>
        <end position="25"/>
    </location>
</feature>
<dbReference type="Pfam" id="PF04548">
    <property type="entry name" value="AIG1"/>
    <property type="match status" value="2"/>
</dbReference>
<evidence type="ECO:0000256" key="4">
    <source>
        <dbReference type="SAM" id="MobiDB-lite"/>
    </source>
</evidence>
<evidence type="ECO:0000256" key="2">
    <source>
        <dbReference type="ARBA" id="ARBA00022741"/>
    </source>
</evidence>
<evidence type="ECO:0000256" key="1">
    <source>
        <dbReference type="ARBA" id="ARBA00008535"/>
    </source>
</evidence>
<feature type="compositionally biased region" description="Basic and acidic residues" evidence="4">
    <location>
        <begin position="491"/>
        <end position="507"/>
    </location>
</feature>
<accession>A0A7J6AJY7</accession>
<dbReference type="Proteomes" id="UP000593565">
    <property type="component" value="Unassembled WGS sequence"/>
</dbReference>
<evidence type="ECO:0000256" key="3">
    <source>
        <dbReference type="ARBA" id="ARBA00023134"/>
    </source>
</evidence>
<feature type="domain" description="AIG1-type G" evidence="5">
    <location>
        <begin position="205"/>
        <end position="404"/>
    </location>
</feature>
<gene>
    <name evidence="6" type="ORF">AMELA_G00134920</name>
</gene>
<dbReference type="FunFam" id="3.40.50.300:FF:001809">
    <property type="entry name" value="Si:ch1073-365p7.2"/>
    <property type="match status" value="1"/>
</dbReference>
<feature type="region of interest" description="Disordered" evidence="4">
    <location>
        <begin position="464"/>
        <end position="507"/>
    </location>
</feature>
<comment type="caution">
    <text evidence="6">The sequence shown here is derived from an EMBL/GenBank/DDBJ whole genome shotgun (WGS) entry which is preliminary data.</text>
</comment>
<comment type="similarity">
    <text evidence="1">Belongs to the TRAFAC class TrmE-Era-EngA-EngB-Septin-like GTPase superfamily. AIG1/Toc34/Toc159-like paraseptin GTPase family. IAN subfamily.</text>
</comment>
<evidence type="ECO:0000259" key="5">
    <source>
        <dbReference type="PROSITE" id="PS51720"/>
    </source>
</evidence>
<evidence type="ECO:0000313" key="7">
    <source>
        <dbReference type="Proteomes" id="UP000593565"/>
    </source>
</evidence>
<evidence type="ECO:0000313" key="6">
    <source>
        <dbReference type="EMBL" id="KAF4083000.1"/>
    </source>
</evidence>
<dbReference type="PANTHER" id="PTHR10903:SF107">
    <property type="entry name" value="GTPASE IMAP FAMILY MEMBER 4-LIKE-RELATED"/>
    <property type="match status" value="1"/>
</dbReference>
<dbReference type="InterPro" id="IPR006703">
    <property type="entry name" value="G_AIG1"/>
</dbReference>
<dbReference type="InterPro" id="IPR045058">
    <property type="entry name" value="GIMA/IAN/Toc"/>
</dbReference>
<dbReference type="Gene3D" id="3.40.50.300">
    <property type="entry name" value="P-loop containing nucleotide triphosphate hydrolases"/>
    <property type="match status" value="2"/>
</dbReference>
<dbReference type="AlphaFoldDB" id="A0A7J6AJY7"/>
<reference evidence="6 7" key="1">
    <citation type="submission" date="2020-02" db="EMBL/GenBank/DDBJ databases">
        <title>A chromosome-scale genome assembly of the black bullhead catfish (Ameiurus melas).</title>
        <authorList>
            <person name="Wen M."/>
            <person name="Zham M."/>
            <person name="Cabau C."/>
            <person name="Klopp C."/>
            <person name="Donnadieu C."/>
            <person name="Roques C."/>
            <person name="Bouchez O."/>
            <person name="Lampietro C."/>
            <person name="Jouanno E."/>
            <person name="Herpin A."/>
            <person name="Louis A."/>
            <person name="Berthelot C."/>
            <person name="Parey E."/>
            <person name="Roest-Crollius H."/>
            <person name="Braasch I."/>
            <person name="Postlethwait J."/>
            <person name="Robinson-Rechavi M."/>
            <person name="Echchiki A."/>
            <person name="Begum T."/>
            <person name="Montfort J."/>
            <person name="Schartl M."/>
            <person name="Bobe J."/>
            <person name="Guiguen Y."/>
        </authorList>
    </citation>
    <scope>NUCLEOTIDE SEQUENCE [LARGE SCALE GENOMIC DNA]</scope>
    <source>
        <strain evidence="6">M_S1</strain>
        <tissue evidence="6">Blood</tissue>
    </source>
</reference>
<feature type="compositionally biased region" description="Polar residues" evidence="4">
    <location>
        <begin position="467"/>
        <end position="490"/>
    </location>
</feature>
<dbReference type="SUPFAM" id="SSF52540">
    <property type="entry name" value="P-loop containing nucleoside triphosphate hydrolases"/>
    <property type="match status" value="2"/>
</dbReference>
<sequence>MKQNKPSVESSGKQQKREEQEQEEGKHGTKLRVLLCGAKLSGNSSVINIVFGEDLFPTNRRTVYCKTLQRNVHGRELILVDTPGWWRDFPLSDSATFFKKELVYGVSLCKPGPHAILLVIEVGLPFQERHRKSVAEHLSLFGDKVWAHVLVLFTKGHSTGTKTKEVEEYIRTGGEALQVRGVEEKCDEQSKRQISIQEQQKNYNKDQLRIMLVGWVMSGKTASGNTILHTDEFAVTSKSTARCQTGHGEVSGRPVTVIDTPSWWKYFPSQYTPEWIKSEILDGAFHNSPHSILLVIPADTSFKEEQRNVIEENMKILGEHVWRHTIILFTWGDMLGDMTIEQHIESEGKDLQLLVEKCGDRYHVFDNEKREIRVQVIELLQKIDQMMSRNFTLFYMGAENREIKDQDGEMDPQSTKVSDDKRDVKEVALLIDEEWKRRDKEFLEKVLQLSKDYWRGTHLRGDESMDLPTNFNKTHPASDIKATNGTQGNTSHRELDSNEHGELKGEQKHNLKLKDQVMEIIDREWSRREETLLGTFQEMLNDRKFETCSIPDEDELECSKQKVLKWLDARPPSGFASTQMDMSTVLNSF</sequence>
<feature type="region of interest" description="Disordered" evidence="4">
    <location>
        <begin position="1"/>
        <end position="25"/>
    </location>
</feature>
<proteinExistence type="inferred from homology"/>
<dbReference type="PANTHER" id="PTHR10903">
    <property type="entry name" value="GTPASE, IMAP FAMILY MEMBER-RELATED"/>
    <property type="match status" value="1"/>
</dbReference>
<organism evidence="6 7">
    <name type="scientific">Ameiurus melas</name>
    <name type="common">Black bullhead</name>
    <name type="synonym">Silurus melas</name>
    <dbReference type="NCBI Taxonomy" id="219545"/>
    <lineage>
        <taxon>Eukaryota</taxon>
        <taxon>Metazoa</taxon>
        <taxon>Chordata</taxon>
        <taxon>Craniata</taxon>
        <taxon>Vertebrata</taxon>
        <taxon>Euteleostomi</taxon>
        <taxon>Actinopterygii</taxon>
        <taxon>Neopterygii</taxon>
        <taxon>Teleostei</taxon>
        <taxon>Ostariophysi</taxon>
        <taxon>Siluriformes</taxon>
        <taxon>Ictaluridae</taxon>
        <taxon>Ameiurus</taxon>
    </lineage>
</organism>
<keyword evidence="2" id="KW-0547">Nucleotide-binding</keyword>
<dbReference type="EMBL" id="JAAGNN010000011">
    <property type="protein sequence ID" value="KAF4083000.1"/>
    <property type="molecule type" value="Genomic_DNA"/>
</dbReference>
<keyword evidence="7" id="KW-1185">Reference proteome</keyword>
<keyword evidence="3" id="KW-0342">GTP-binding</keyword>
<name>A0A7J6AJY7_AMEME</name>
<dbReference type="InterPro" id="IPR027417">
    <property type="entry name" value="P-loop_NTPase"/>
</dbReference>